<protein>
    <submittedName>
        <fullName evidence="1">Uncharacterized protein</fullName>
    </submittedName>
</protein>
<dbReference type="AlphaFoldDB" id="A0A2C7A7V2"/>
<keyword evidence="2" id="KW-1185">Reference proteome</keyword>
<gene>
    <name evidence="1" type="ORF">CR162_20345</name>
</gene>
<proteinExistence type="predicted"/>
<reference evidence="1 2" key="1">
    <citation type="submission" date="2017-10" db="EMBL/GenBank/DDBJ databases">
        <authorList>
            <person name="Banno H."/>
            <person name="Chua N.-H."/>
        </authorList>
    </citation>
    <scope>NUCLEOTIDE SEQUENCE [LARGE SCALE GENOMIC DNA]</scope>
    <source>
        <strain evidence="1 2">YW11</strain>
    </source>
</reference>
<evidence type="ECO:0000313" key="1">
    <source>
        <dbReference type="EMBL" id="PHK93114.1"/>
    </source>
</evidence>
<dbReference type="EMBL" id="PDNU01000067">
    <property type="protein sequence ID" value="PHK93114.1"/>
    <property type="molecule type" value="Genomic_DNA"/>
</dbReference>
<accession>A0A2C7A7V2</accession>
<sequence>MQGRIGLEQAPEHGVGCGLGRVFQAHARWLVDGRGRWLPRLRRNGTEVERLVADLLLDGFGQPFDSEVQRVAGQGGGATHAAGRQGR</sequence>
<evidence type="ECO:0000313" key="2">
    <source>
        <dbReference type="Proteomes" id="UP000223527"/>
    </source>
</evidence>
<comment type="caution">
    <text evidence="1">The sequence shown here is derived from an EMBL/GenBank/DDBJ whole genome shotgun (WGS) entry which is preliminary data.</text>
</comment>
<name>A0A2C7A7V2_9PROT</name>
<organism evidence="1 2">
    <name type="scientific">Teichococcus rhizosphaerae</name>
    <dbReference type="NCBI Taxonomy" id="1335062"/>
    <lineage>
        <taxon>Bacteria</taxon>
        <taxon>Pseudomonadati</taxon>
        <taxon>Pseudomonadota</taxon>
        <taxon>Alphaproteobacteria</taxon>
        <taxon>Acetobacterales</taxon>
        <taxon>Roseomonadaceae</taxon>
        <taxon>Roseomonas</taxon>
    </lineage>
</organism>
<dbReference type="Proteomes" id="UP000223527">
    <property type="component" value="Unassembled WGS sequence"/>
</dbReference>